<evidence type="ECO:0000313" key="1">
    <source>
        <dbReference type="EMBL" id="EDM76546.1"/>
    </source>
</evidence>
<name>A6GC97_9BACT</name>
<dbReference type="STRING" id="391625.PPSIR1_23364"/>
<organism evidence="1 2">
    <name type="scientific">Plesiocystis pacifica SIR-1</name>
    <dbReference type="NCBI Taxonomy" id="391625"/>
    <lineage>
        <taxon>Bacteria</taxon>
        <taxon>Pseudomonadati</taxon>
        <taxon>Myxococcota</taxon>
        <taxon>Polyangia</taxon>
        <taxon>Nannocystales</taxon>
        <taxon>Nannocystaceae</taxon>
        <taxon>Plesiocystis</taxon>
    </lineage>
</organism>
<protein>
    <submittedName>
        <fullName evidence="1">Uncharacterized protein</fullName>
    </submittedName>
</protein>
<dbReference type="AlphaFoldDB" id="A6GC97"/>
<evidence type="ECO:0000313" key="2">
    <source>
        <dbReference type="Proteomes" id="UP000005801"/>
    </source>
</evidence>
<comment type="caution">
    <text evidence="1">The sequence shown here is derived from an EMBL/GenBank/DDBJ whole genome shotgun (WGS) entry which is preliminary data.</text>
</comment>
<sequence>MLGATAHAGWLIHELRDHGAEPEREGEVLEASATAKVEIELRGASPELPTASTEAELAWGPPPRQRVRAGGCQQVLRPPEDGMDALDDTFAPWIEQRARYHYQVDRRLLDGLSVADFEVVDEPSAGDEFDWLLGPEGERAIIELRNIRAGTPLFALGLRSGDRVRYVSHWSGRVREGVEVGVERRGRAIELVYEVV</sequence>
<keyword evidence="2" id="KW-1185">Reference proteome</keyword>
<reference evidence="1 2" key="1">
    <citation type="submission" date="2007-06" db="EMBL/GenBank/DDBJ databases">
        <authorList>
            <person name="Shimkets L."/>
            <person name="Ferriera S."/>
            <person name="Johnson J."/>
            <person name="Kravitz S."/>
            <person name="Beeson K."/>
            <person name="Sutton G."/>
            <person name="Rogers Y.-H."/>
            <person name="Friedman R."/>
            <person name="Frazier M."/>
            <person name="Venter J.C."/>
        </authorList>
    </citation>
    <scope>NUCLEOTIDE SEQUENCE [LARGE SCALE GENOMIC DNA]</scope>
    <source>
        <strain evidence="1 2">SIR-1</strain>
    </source>
</reference>
<accession>A6GC97</accession>
<proteinExistence type="predicted"/>
<gene>
    <name evidence="1" type="ORF">PPSIR1_23364</name>
</gene>
<dbReference type="Proteomes" id="UP000005801">
    <property type="component" value="Unassembled WGS sequence"/>
</dbReference>
<dbReference type="EMBL" id="ABCS01000063">
    <property type="protein sequence ID" value="EDM76546.1"/>
    <property type="molecule type" value="Genomic_DNA"/>
</dbReference>